<reference evidence="2 3" key="1">
    <citation type="submission" date="2019-08" db="EMBL/GenBank/DDBJ databases">
        <title>Deep-cultivation of Planctomycetes and their phenomic and genomic characterization uncovers novel biology.</title>
        <authorList>
            <person name="Wiegand S."/>
            <person name="Jogler M."/>
            <person name="Boedeker C."/>
            <person name="Pinto D."/>
            <person name="Vollmers J."/>
            <person name="Rivas-Marin E."/>
            <person name="Kohn T."/>
            <person name="Peeters S.H."/>
            <person name="Heuer A."/>
            <person name="Rast P."/>
            <person name="Oberbeckmann S."/>
            <person name="Bunk B."/>
            <person name="Jeske O."/>
            <person name="Meyerdierks A."/>
            <person name="Storesund J.E."/>
            <person name="Kallscheuer N."/>
            <person name="Luecker S."/>
            <person name="Lage O.M."/>
            <person name="Pohl T."/>
            <person name="Merkel B.J."/>
            <person name="Hornburger P."/>
            <person name="Mueller R.-W."/>
            <person name="Bruemmer F."/>
            <person name="Labrenz M."/>
            <person name="Spormann A.M."/>
            <person name="Op den Camp H."/>
            <person name="Overmann J."/>
            <person name="Amann R."/>
            <person name="Jetten M.S.M."/>
            <person name="Mascher T."/>
            <person name="Medema M.H."/>
            <person name="Devos D.P."/>
            <person name="Kaster A.-K."/>
            <person name="Ovreas L."/>
            <person name="Rohde M."/>
            <person name="Galperin M.Y."/>
            <person name="Jogler C."/>
        </authorList>
    </citation>
    <scope>NUCLEOTIDE SEQUENCE [LARGE SCALE GENOMIC DNA]</scope>
    <source>
        <strain evidence="2 3">OJF2</strain>
    </source>
</reference>
<feature type="region of interest" description="Disordered" evidence="1">
    <location>
        <begin position="414"/>
        <end position="435"/>
    </location>
</feature>
<proteinExistence type="predicted"/>
<name>A0A5B9W720_9BACT</name>
<evidence type="ECO:0000256" key="1">
    <source>
        <dbReference type="SAM" id="MobiDB-lite"/>
    </source>
</evidence>
<accession>A0A5B9W720</accession>
<organism evidence="2 3">
    <name type="scientific">Aquisphaera giovannonii</name>
    <dbReference type="NCBI Taxonomy" id="406548"/>
    <lineage>
        <taxon>Bacteria</taxon>
        <taxon>Pseudomonadati</taxon>
        <taxon>Planctomycetota</taxon>
        <taxon>Planctomycetia</taxon>
        <taxon>Isosphaerales</taxon>
        <taxon>Isosphaeraceae</taxon>
        <taxon>Aquisphaera</taxon>
    </lineage>
</organism>
<evidence type="ECO:0000313" key="2">
    <source>
        <dbReference type="EMBL" id="QEH35929.1"/>
    </source>
</evidence>
<dbReference type="AlphaFoldDB" id="A0A5B9W720"/>
<sequence>MRPLAMFAMLAALGGAVGRGATPTLDALTGEAAKLKAACPDRWAEFERGVDRAVDDHDRRVAGWRKRSAPPGLDLRPLGLPLAFLAAQARHLGEEPEALFPGGRRPAAGRAAAKYDPARALRHAAYLEAIAGNPDERRIEALREYRDDLGRRHPASERSIPWPAVLAGAATRGWAVDRIRDLAREAPPLDPNAPGDSLPFRLIGRFAGELPPDAAKVAYDYLVMQSPHGPTNGDRIWDVLFRLDPPRARREVLAHFDGPTGPKADFNIYVVMLLEKHAGPSPEVARAARTWLEKESLAPYFRRAVREILLRADPDREVKPAVEHVDRLLAEHARKGEVVPAQGDVHRLVLALGEVDSREADDALARYAFDRTIPESIRALALASLVKHDRPGTPALAARWLAEASPPMREYVRKQARDSWGEPGRRLLEELGRGR</sequence>
<keyword evidence="3" id="KW-1185">Reference proteome</keyword>
<dbReference type="KEGG" id="agv:OJF2_44860"/>
<gene>
    <name evidence="2" type="ORF">OJF2_44860</name>
</gene>
<evidence type="ECO:0000313" key="3">
    <source>
        <dbReference type="Proteomes" id="UP000324233"/>
    </source>
</evidence>
<dbReference type="RefSeq" id="WP_148595668.1">
    <property type="nucleotide sequence ID" value="NZ_CP042997.1"/>
</dbReference>
<dbReference type="EMBL" id="CP042997">
    <property type="protein sequence ID" value="QEH35929.1"/>
    <property type="molecule type" value="Genomic_DNA"/>
</dbReference>
<dbReference type="Proteomes" id="UP000324233">
    <property type="component" value="Chromosome"/>
</dbReference>
<protein>
    <submittedName>
        <fullName evidence="2">Uncharacterized protein</fullName>
    </submittedName>
</protein>